<evidence type="ECO:0000313" key="4">
    <source>
        <dbReference type="EMBL" id="OAF01231.1"/>
    </source>
</evidence>
<dbReference type="STRING" id="1505087.AYJ54_29595"/>
<protein>
    <recommendedName>
        <fullName evidence="3">Glycosyl transferase family 28 C-terminal domain-containing protein</fullName>
    </recommendedName>
</protein>
<dbReference type="SUPFAM" id="SSF53756">
    <property type="entry name" value="UDP-Glycosyltransferase/glycogen phosphorylase"/>
    <property type="match status" value="1"/>
</dbReference>
<organism evidence="4 5">
    <name type="scientific">Bradyrhizobium centrolobii</name>
    <dbReference type="NCBI Taxonomy" id="1505087"/>
    <lineage>
        <taxon>Bacteria</taxon>
        <taxon>Pseudomonadati</taxon>
        <taxon>Pseudomonadota</taxon>
        <taxon>Alphaproteobacteria</taxon>
        <taxon>Hyphomicrobiales</taxon>
        <taxon>Nitrobacteraceae</taxon>
        <taxon>Bradyrhizobium</taxon>
    </lineage>
</organism>
<dbReference type="RefSeq" id="WP_063707654.1">
    <property type="nucleotide sequence ID" value="NZ_LUUB01000106.1"/>
</dbReference>
<dbReference type="InterPro" id="IPR007235">
    <property type="entry name" value="Glyco_trans_28_C"/>
</dbReference>
<comment type="caution">
    <text evidence="4">The sequence shown here is derived from an EMBL/GenBank/DDBJ whole genome shotgun (WGS) entry which is preliminary data.</text>
</comment>
<accession>A0A176YA16</accession>
<dbReference type="PANTHER" id="PTHR21015">
    <property type="entry name" value="UDP-N-ACETYLGLUCOSAMINE--N-ACETYLMURAMYL-(PENTAPEPTIDE) PYROPHOSPHORYL-UNDECAPRENOL N-ACETYLGLUCOSAMINE TRANSFERASE 1"/>
    <property type="match status" value="1"/>
</dbReference>
<dbReference type="PANTHER" id="PTHR21015:SF22">
    <property type="entry name" value="GLYCOSYLTRANSFERASE"/>
    <property type="match status" value="1"/>
</dbReference>
<sequence length="366" mass="39048">MNRQAVFRVDASVEMGLGHLTRCLTLANALASSGVRSRFLMRSHAGGLAHLVEGSGHAVQLLPDPSAPAPETDDRAGPHAHWLPTTWRQDAEQTRSALAEIGPAEWLIVDHYALDARWERACRREGLRILAIDDLADRDHDCEMLLDQNLVLHMKTRYRDRVSAGCVQLLGPGYALLRPEFAAQRRLRAQRDGRIGRILICFGGSDPTNETAKALQAIGSLAMSRLAVDVVIGQTNPHADSVEALCRGVPNVELYRGANNIAELMRRADLSVGAGGVMSWERCCLGLPAVVVHIAANQIGTLAALADAGAVLYLGSAASVSAETLGHALRSLLDDSARAVALGKAAFALVDGEGSGRVCAMLGSRP</sequence>
<evidence type="ECO:0000259" key="3">
    <source>
        <dbReference type="Pfam" id="PF04101"/>
    </source>
</evidence>
<dbReference type="InterPro" id="IPR020023">
    <property type="entry name" value="PseG"/>
</dbReference>
<evidence type="ECO:0000256" key="1">
    <source>
        <dbReference type="PIRSR" id="PIRSR620023-1"/>
    </source>
</evidence>
<keyword evidence="5" id="KW-1185">Reference proteome</keyword>
<dbReference type="EMBL" id="LUUB01000106">
    <property type="protein sequence ID" value="OAF01231.1"/>
    <property type="molecule type" value="Genomic_DNA"/>
</dbReference>
<evidence type="ECO:0000256" key="2">
    <source>
        <dbReference type="PIRSR" id="PIRSR620023-2"/>
    </source>
</evidence>
<proteinExistence type="predicted"/>
<name>A0A176YA16_9BRAD</name>
<gene>
    <name evidence="4" type="ORF">AYJ54_29595</name>
</gene>
<feature type="binding site" evidence="2">
    <location>
        <position position="178"/>
    </location>
    <ligand>
        <name>substrate</name>
    </ligand>
</feature>
<evidence type="ECO:0000313" key="5">
    <source>
        <dbReference type="Proteomes" id="UP000076959"/>
    </source>
</evidence>
<dbReference type="Proteomes" id="UP000076959">
    <property type="component" value="Unassembled WGS sequence"/>
</dbReference>
<feature type="binding site" evidence="2">
    <location>
        <position position="281"/>
    </location>
    <ligand>
        <name>substrate</name>
    </ligand>
</feature>
<dbReference type="Gene3D" id="3.40.50.2000">
    <property type="entry name" value="Glycogen Phosphorylase B"/>
    <property type="match status" value="1"/>
</dbReference>
<dbReference type="Gene3D" id="3.40.50.11190">
    <property type="match status" value="1"/>
</dbReference>
<dbReference type="NCBIfam" id="TIGR03590">
    <property type="entry name" value="PseG"/>
    <property type="match status" value="1"/>
</dbReference>
<dbReference type="AlphaFoldDB" id="A0A176YA16"/>
<dbReference type="Pfam" id="PF04101">
    <property type="entry name" value="Glyco_tran_28_C"/>
    <property type="match status" value="1"/>
</dbReference>
<reference evidence="4 5" key="1">
    <citation type="submission" date="2016-03" db="EMBL/GenBank/DDBJ databases">
        <title>Draft Genome Sequence of the Strain BR 10245 (Bradyrhizobium sp.) isolated from nodules of Centrolobium paraense.</title>
        <authorList>
            <person name="Simoes-Araujo J.L.Sr."/>
            <person name="Barauna A.C."/>
            <person name="Silva K."/>
            <person name="Zilli J.E."/>
        </authorList>
    </citation>
    <scope>NUCLEOTIDE SEQUENCE [LARGE SCALE GENOMIC DNA]</scope>
    <source>
        <strain evidence="4 5">BR 10245</strain>
    </source>
</reference>
<dbReference type="GO" id="GO:0016758">
    <property type="term" value="F:hexosyltransferase activity"/>
    <property type="evidence" value="ECO:0007669"/>
    <property type="project" value="InterPro"/>
</dbReference>
<feature type="domain" description="Glycosyl transferase family 28 C-terminal" evidence="3">
    <location>
        <begin position="201"/>
        <end position="344"/>
    </location>
</feature>
<feature type="active site" description="Proton acceptor" evidence="1">
    <location>
        <position position="19"/>
    </location>
</feature>